<evidence type="ECO:0000313" key="3">
    <source>
        <dbReference type="Proteomes" id="UP001642464"/>
    </source>
</evidence>
<gene>
    <name evidence="2" type="ORF">SCF082_LOCUS33736</name>
</gene>
<sequence>MASRTCSALWLLVLLAWRPVFLSPRADIRGRCRQSKAISARAMSNDDLKVLQSRIEEIKQRPTLPIIMVDSMLPGQRLVFRANNEELADLAEEGLVGVLGQPSRRPTPAVVGVTAKLTSRGLYEWELKAERVFQVISQPELEGKITRAKVEFLDEPVSEDDIQLAEAIPVLVDEWQQALLEHKAERYEGQLKDILKDLGEMPSTIDANRLAFWAAALVNPLPALGVALEIRPAVLEAPSVKERIQIVRQGLRGSIEHISGRKRLF</sequence>
<evidence type="ECO:0008006" key="4">
    <source>
        <dbReference type="Google" id="ProtNLM"/>
    </source>
</evidence>
<protein>
    <recommendedName>
        <fullName evidence="4">Lon N-terminal domain-containing protein</fullName>
    </recommendedName>
</protein>
<name>A0ABP0NS13_9DINO</name>
<evidence type="ECO:0000256" key="1">
    <source>
        <dbReference type="SAM" id="SignalP"/>
    </source>
</evidence>
<feature type="signal peptide" evidence="1">
    <location>
        <begin position="1"/>
        <end position="22"/>
    </location>
</feature>
<organism evidence="2 3">
    <name type="scientific">Durusdinium trenchii</name>
    <dbReference type="NCBI Taxonomy" id="1381693"/>
    <lineage>
        <taxon>Eukaryota</taxon>
        <taxon>Sar</taxon>
        <taxon>Alveolata</taxon>
        <taxon>Dinophyceae</taxon>
        <taxon>Suessiales</taxon>
        <taxon>Symbiodiniaceae</taxon>
        <taxon>Durusdinium</taxon>
    </lineage>
</organism>
<keyword evidence="1" id="KW-0732">Signal</keyword>
<evidence type="ECO:0000313" key="2">
    <source>
        <dbReference type="EMBL" id="CAK9066153.1"/>
    </source>
</evidence>
<dbReference type="EMBL" id="CAXAMM010030224">
    <property type="protein sequence ID" value="CAK9066153.1"/>
    <property type="molecule type" value="Genomic_DNA"/>
</dbReference>
<feature type="chain" id="PRO_5046687911" description="Lon N-terminal domain-containing protein" evidence="1">
    <location>
        <begin position="23"/>
        <end position="265"/>
    </location>
</feature>
<keyword evidence="3" id="KW-1185">Reference proteome</keyword>
<accession>A0ABP0NS13</accession>
<dbReference type="Proteomes" id="UP001642464">
    <property type="component" value="Unassembled WGS sequence"/>
</dbReference>
<proteinExistence type="predicted"/>
<comment type="caution">
    <text evidence="2">The sequence shown here is derived from an EMBL/GenBank/DDBJ whole genome shotgun (WGS) entry which is preliminary data.</text>
</comment>
<reference evidence="2 3" key="1">
    <citation type="submission" date="2024-02" db="EMBL/GenBank/DDBJ databases">
        <authorList>
            <person name="Chen Y."/>
            <person name="Shah S."/>
            <person name="Dougan E. K."/>
            <person name="Thang M."/>
            <person name="Chan C."/>
        </authorList>
    </citation>
    <scope>NUCLEOTIDE SEQUENCE [LARGE SCALE GENOMIC DNA]</scope>
</reference>